<evidence type="ECO:0000256" key="6">
    <source>
        <dbReference type="ARBA" id="ARBA00023136"/>
    </source>
</evidence>
<keyword evidence="6 7" id="KW-0472">Membrane</keyword>
<feature type="transmembrane region" description="Helical" evidence="7">
    <location>
        <begin position="48"/>
        <end position="65"/>
    </location>
</feature>
<evidence type="ECO:0000256" key="1">
    <source>
        <dbReference type="ARBA" id="ARBA00004651"/>
    </source>
</evidence>
<evidence type="ECO:0000256" key="2">
    <source>
        <dbReference type="ARBA" id="ARBA00007362"/>
    </source>
</evidence>
<sequence>MNDTETVTLKKTHTRETGVALVLSGACLWGISGNVAQHLFNTQSVDPGWITSVRMLVSGVLLLLLTSLRDSGSVWKIWMSRSSRRSLLVFGLIGMIGAQYTYFEAVAAGNAATATLLQYLNPVLILIYFSAKKRRWPAGTEQIGIVLALVGVFFIATQGRPSQLSIAPAAIFWGLLSAIGGAVYSTQPSRLLQRWGAAPVVGWGMLIGGTVMCFFYPPWIYTGHISLNTFAAILFVIIIGTLVAFYLYVASLKYLKPMETSLLGCAEPLSAAAVNVIWMHVAFTFFDWVGSALIIGTVFILSLARKENQSNHAITR</sequence>
<reference evidence="9 10" key="1">
    <citation type="submission" date="2021-01" db="EMBL/GenBank/DDBJ databases">
        <title>Genomic Encyclopedia of Type Strains, Phase IV (KMG-IV): sequencing the most valuable type-strain genomes for metagenomic binning, comparative biology and taxonomic classification.</title>
        <authorList>
            <person name="Goeker M."/>
        </authorList>
    </citation>
    <scope>NUCLEOTIDE SEQUENCE [LARGE SCALE GENOMIC DNA]</scope>
    <source>
        <strain evidence="9 10">DSM 100968</strain>
    </source>
</reference>
<dbReference type="EMBL" id="JAFBEV010000007">
    <property type="protein sequence ID" value="MBM7657595.1"/>
    <property type="molecule type" value="Genomic_DNA"/>
</dbReference>
<feature type="transmembrane region" description="Helical" evidence="7">
    <location>
        <begin position="18"/>
        <end position="36"/>
    </location>
</feature>
<dbReference type="InterPro" id="IPR000620">
    <property type="entry name" value="EamA_dom"/>
</dbReference>
<keyword evidence="10" id="KW-1185">Reference proteome</keyword>
<keyword evidence="3" id="KW-1003">Cell membrane</keyword>
<feature type="transmembrane region" description="Helical" evidence="7">
    <location>
        <begin position="285"/>
        <end position="304"/>
    </location>
</feature>
<comment type="subcellular location">
    <subcellularLocation>
        <location evidence="1">Cell membrane</location>
        <topology evidence="1">Multi-pass membrane protein</topology>
    </subcellularLocation>
</comment>
<dbReference type="Pfam" id="PF00892">
    <property type="entry name" value="EamA"/>
    <property type="match status" value="2"/>
</dbReference>
<dbReference type="SUPFAM" id="SSF103481">
    <property type="entry name" value="Multidrug resistance efflux transporter EmrE"/>
    <property type="match status" value="2"/>
</dbReference>
<keyword evidence="4 7" id="KW-0812">Transmembrane</keyword>
<dbReference type="PANTHER" id="PTHR32322:SF18">
    <property type="entry name" value="S-ADENOSYLMETHIONINE_S-ADENOSYLHOMOCYSTEINE TRANSPORTER"/>
    <property type="match status" value="1"/>
</dbReference>
<evidence type="ECO:0000256" key="7">
    <source>
        <dbReference type="SAM" id="Phobius"/>
    </source>
</evidence>
<feature type="transmembrane region" description="Helical" evidence="7">
    <location>
        <begin position="143"/>
        <end position="159"/>
    </location>
</feature>
<accession>A0ABS2Q755</accession>
<proteinExistence type="inferred from homology"/>
<feature type="transmembrane region" description="Helical" evidence="7">
    <location>
        <begin position="229"/>
        <end position="249"/>
    </location>
</feature>
<feature type="transmembrane region" description="Helical" evidence="7">
    <location>
        <begin position="86"/>
        <end position="103"/>
    </location>
</feature>
<feature type="domain" description="EamA" evidence="8">
    <location>
        <begin position="170"/>
        <end position="302"/>
    </location>
</feature>
<evidence type="ECO:0000313" key="10">
    <source>
        <dbReference type="Proteomes" id="UP000823201"/>
    </source>
</evidence>
<evidence type="ECO:0000313" key="9">
    <source>
        <dbReference type="EMBL" id="MBM7657595.1"/>
    </source>
</evidence>
<dbReference type="Proteomes" id="UP000823201">
    <property type="component" value="Unassembled WGS sequence"/>
</dbReference>
<organism evidence="9 10">
    <name type="scientific">Sporolactobacillus spathodeae</name>
    <dbReference type="NCBI Taxonomy" id="1465502"/>
    <lineage>
        <taxon>Bacteria</taxon>
        <taxon>Bacillati</taxon>
        <taxon>Bacillota</taxon>
        <taxon>Bacilli</taxon>
        <taxon>Bacillales</taxon>
        <taxon>Sporolactobacillaceae</taxon>
        <taxon>Sporolactobacillus</taxon>
    </lineage>
</organism>
<dbReference type="InterPro" id="IPR050638">
    <property type="entry name" value="AA-Vitamin_Transporters"/>
</dbReference>
<comment type="similarity">
    <text evidence="2">Belongs to the EamA transporter family.</text>
</comment>
<comment type="caution">
    <text evidence="9">The sequence shown here is derived from an EMBL/GenBank/DDBJ whole genome shotgun (WGS) entry which is preliminary data.</text>
</comment>
<dbReference type="PANTHER" id="PTHR32322">
    <property type="entry name" value="INNER MEMBRANE TRANSPORTER"/>
    <property type="match status" value="1"/>
</dbReference>
<feature type="transmembrane region" description="Helical" evidence="7">
    <location>
        <begin position="196"/>
        <end position="217"/>
    </location>
</feature>
<evidence type="ECO:0000259" key="8">
    <source>
        <dbReference type="Pfam" id="PF00892"/>
    </source>
</evidence>
<name>A0ABS2Q755_9BACL</name>
<feature type="transmembrane region" description="Helical" evidence="7">
    <location>
        <begin position="165"/>
        <end position="184"/>
    </location>
</feature>
<evidence type="ECO:0000256" key="4">
    <source>
        <dbReference type="ARBA" id="ARBA00022692"/>
    </source>
</evidence>
<gene>
    <name evidence="9" type="ORF">JOC27_001044</name>
</gene>
<feature type="domain" description="EamA" evidence="8">
    <location>
        <begin position="17"/>
        <end position="156"/>
    </location>
</feature>
<keyword evidence="5 7" id="KW-1133">Transmembrane helix</keyword>
<protein>
    <submittedName>
        <fullName evidence="9">Drug/metabolite transporter (DMT)-like permease</fullName>
    </submittedName>
</protein>
<evidence type="ECO:0000256" key="3">
    <source>
        <dbReference type="ARBA" id="ARBA00022475"/>
    </source>
</evidence>
<evidence type="ECO:0000256" key="5">
    <source>
        <dbReference type="ARBA" id="ARBA00022989"/>
    </source>
</evidence>
<dbReference type="InterPro" id="IPR037185">
    <property type="entry name" value="EmrE-like"/>
</dbReference>